<name>A0A644ZIK0_9ZZZZ</name>
<gene>
    <name evidence="1" type="ORF">SDC9_86808</name>
</gene>
<evidence type="ECO:0008006" key="2">
    <source>
        <dbReference type="Google" id="ProtNLM"/>
    </source>
</evidence>
<dbReference type="Pfam" id="PF15869">
    <property type="entry name" value="TolB_like"/>
    <property type="match status" value="1"/>
</dbReference>
<dbReference type="EMBL" id="VSSQ01008900">
    <property type="protein sequence ID" value="MPM40168.1"/>
    <property type="molecule type" value="Genomic_DNA"/>
</dbReference>
<sequence>MSCADHKDYSSLPEDIKNNSVSLDIDTVDIPDNLIYAREFRVYHDSILIVLNKKYDDVSFVEMYRLKDHKLIRSFFRLGNGPNELLSALVKLNGDVLTVNDYVKNQIAFLNLDSALANPLYNVTPIRYYTESPVAAQHLVDSQLIIENPNYFVDDNLGINTNTTRLLVADKNSIPKGSENNEYYVRNVTSDGHIIVNYKLNKIIYAYMGKPIIEFYDRELKLTNRILGPDKLPAKYKIIDKEVIYDEYIPYAYLDFCTDENYFYLTYMGTNLVAGKNMEDYPLWIFKFAWNGDFIKSYNIRRYISSISISNNGKSFYGTGVDKDKNPILLKLSIR</sequence>
<dbReference type="AlphaFoldDB" id="A0A644ZIK0"/>
<evidence type="ECO:0000313" key="1">
    <source>
        <dbReference type="EMBL" id="MPM40168.1"/>
    </source>
</evidence>
<accession>A0A644ZIK0</accession>
<organism evidence="1">
    <name type="scientific">bioreactor metagenome</name>
    <dbReference type="NCBI Taxonomy" id="1076179"/>
    <lineage>
        <taxon>unclassified sequences</taxon>
        <taxon>metagenomes</taxon>
        <taxon>ecological metagenomes</taxon>
    </lineage>
</organism>
<proteinExistence type="predicted"/>
<protein>
    <recommendedName>
        <fullName evidence="2">DUF4221 domain-containing protein</fullName>
    </recommendedName>
</protein>
<reference evidence="1" key="1">
    <citation type="submission" date="2019-08" db="EMBL/GenBank/DDBJ databases">
        <authorList>
            <person name="Kucharzyk K."/>
            <person name="Murdoch R.W."/>
            <person name="Higgins S."/>
            <person name="Loffler F."/>
        </authorList>
    </citation>
    <scope>NUCLEOTIDE SEQUENCE</scope>
</reference>
<comment type="caution">
    <text evidence="1">The sequence shown here is derived from an EMBL/GenBank/DDBJ whole genome shotgun (WGS) entry which is preliminary data.</text>
</comment>